<sequence>MQLVYDRLKRRDYLSRGFEEIQQNHREAFSRELMPIAIKRTRKALKTLNDKDVFPYVQLTAKTTLGDHGSNPQAPTINIEHLERMQVLLK</sequence>
<gene>
    <name evidence="1" type="ORF">TM448A00520_0017</name>
</gene>
<protein>
    <submittedName>
        <fullName evidence="1">Uncharacterized protein</fullName>
    </submittedName>
</protein>
<name>A0A6H1ZGP9_9ZZZZ</name>
<dbReference type="AlphaFoldDB" id="A0A6H1ZGP9"/>
<reference evidence="1" key="1">
    <citation type="submission" date="2020-03" db="EMBL/GenBank/DDBJ databases">
        <title>The deep terrestrial virosphere.</title>
        <authorList>
            <person name="Holmfeldt K."/>
            <person name="Nilsson E."/>
            <person name="Simone D."/>
            <person name="Lopez-Fernandez M."/>
            <person name="Wu X."/>
            <person name="de Brujin I."/>
            <person name="Lundin D."/>
            <person name="Andersson A."/>
            <person name="Bertilsson S."/>
            <person name="Dopson M."/>
        </authorList>
    </citation>
    <scope>NUCLEOTIDE SEQUENCE</scope>
    <source>
        <strain evidence="1">TM448A00520</strain>
    </source>
</reference>
<dbReference type="EMBL" id="MT144019">
    <property type="protein sequence ID" value="QJA46708.1"/>
    <property type="molecule type" value="Genomic_DNA"/>
</dbReference>
<organism evidence="1">
    <name type="scientific">viral metagenome</name>
    <dbReference type="NCBI Taxonomy" id="1070528"/>
    <lineage>
        <taxon>unclassified sequences</taxon>
        <taxon>metagenomes</taxon>
        <taxon>organismal metagenomes</taxon>
    </lineage>
</organism>
<accession>A0A6H1ZGP9</accession>
<proteinExistence type="predicted"/>
<evidence type="ECO:0000313" key="1">
    <source>
        <dbReference type="EMBL" id="QJA46708.1"/>
    </source>
</evidence>